<dbReference type="Proteomes" id="UP000001882">
    <property type="component" value="Chromosome"/>
</dbReference>
<dbReference type="PATRIC" id="fig|304371.9.peg.152"/>
<dbReference type="STRING" id="304371.MCP_0146"/>
<dbReference type="EMBL" id="AP011532">
    <property type="protein sequence ID" value="BAI60218.1"/>
    <property type="molecule type" value="Genomic_DNA"/>
</dbReference>
<keyword evidence="1" id="KW-0547">Nucleotide-binding</keyword>
<organism evidence="10 11">
    <name type="scientific">Methanocella paludicola (strain DSM 17711 / JCM 13418 / NBRC 101707 / SANAE)</name>
    <dbReference type="NCBI Taxonomy" id="304371"/>
    <lineage>
        <taxon>Archaea</taxon>
        <taxon>Methanobacteriati</taxon>
        <taxon>Methanobacteriota</taxon>
        <taxon>Stenosarchaea group</taxon>
        <taxon>Methanomicrobia</taxon>
        <taxon>Methanocellales</taxon>
        <taxon>Methanocellaceae</taxon>
        <taxon>Methanocella</taxon>
    </lineage>
</organism>
<gene>
    <name evidence="10" type="ordered locus">MCP_0146</name>
</gene>
<dbReference type="InterPro" id="IPR002464">
    <property type="entry name" value="DNA/RNA_helicase_DEAH_CS"/>
</dbReference>
<dbReference type="InterPro" id="IPR006166">
    <property type="entry name" value="ERCC4_domain"/>
</dbReference>
<reference evidence="10 11" key="1">
    <citation type="journal article" date="2007" name="Appl. Environ. Microbiol.">
        <title>Isolation of key methanogens for global methane emission from rice paddy fields: a novel isolate affiliated with the clone cluster rice cluster I.</title>
        <authorList>
            <person name="Sakai S."/>
            <person name="Imachi H."/>
            <person name="Sekiguchi Y."/>
            <person name="Ohashi A."/>
            <person name="Harada H."/>
            <person name="Kamagata Y."/>
        </authorList>
    </citation>
    <scope>NUCLEOTIDE SEQUENCE [LARGE SCALE GENOMIC DNA]</scope>
    <source>
        <strain evidence="11">DSM 17711 / JCM 13418 / NBRC 101707 / SANAE</strain>
    </source>
</reference>
<dbReference type="Pfam" id="PF21210">
    <property type="entry name" value="RNA_helicase_helical"/>
    <property type="match status" value="1"/>
</dbReference>
<dbReference type="SUPFAM" id="SSF47781">
    <property type="entry name" value="RuvA domain 2-like"/>
    <property type="match status" value="1"/>
</dbReference>
<dbReference type="PROSITE" id="PS00690">
    <property type="entry name" value="DEAH_ATP_HELICASE"/>
    <property type="match status" value="1"/>
</dbReference>
<dbReference type="InterPro" id="IPR014001">
    <property type="entry name" value="Helicase_ATP-bd"/>
</dbReference>
<evidence type="ECO:0000256" key="4">
    <source>
        <dbReference type="ARBA" id="ARBA00022806"/>
    </source>
</evidence>
<keyword evidence="7" id="KW-0234">DNA repair</keyword>
<dbReference type="SUPFAM" id="SSF52980">
    <property type="entry name" value="Restriction endonuclease-like"/>
    <property type="match status" value="1"/>
</dbReference>
<dbReference type="PANTHER" id="PTHR14025">
    <property type="entry name" value="FANCONI ANEMIA GROUP M FANCM FAMILY MEMBER"/>
    <property type="match status" value="1"/>
</dbReference>
<evidence type="ECO:0000256" key="7">
    <source>
        <dbReference type="ARBA" id="ARBA00023204"/>
    </source>
</evidence>
<dbReference type="Pfam" id="PF02732">
    <property type="entry name" value="ERCC4"/>
    <property type="match status" value="1"/>
</dbReference>
<dbReference type="CDD" id="cd12089">
    <property type="entry name" value="Hef_ID"/>
    <property type="match status" value="1"/>
</dbReference>
<dbReference type="InterPro" id="IPR011545">
    <property type="entry name" value="DEAD/DEAH_box_helicase_dom"/>
</dbReference>
<dbReference type="InterPro" id="IPR041663">
    <property type="entry name" value="DisA/LigA_HHH"/>
</dbReference>
<reference evidence="10 11" key="2">
    <citation type="journal article" date="2008" name="Int. J. Syst. Evol. Microbiol.">
        <title>Methanocella paludicola gen. nov., sp. nov., a methane-producing archaeon, the first isolate of the lineage 'Rice Cluster I', and proposal of the new archaeal order Methanocellales ord. nov.</title>
        <authorList>
            <person name="Sakai S."/>
            <person name="Imachi H."/>
            <person name="Hanada S."/>
            <person name="Ohashi A."/>
            <person name="Harada H."/>
            <person name="Kamagata Y."/>
        </authorList>
    </citation>
    <scope>NUCLEOTIDE SEQUENCE [LARGE SCALE GENOMIC DNA]</scope>
    <source>
        <strain evidence="11">DSM 17711 / JCM 13418 / NBRC 101707 / SANAE</strain>
    </source>
</reference>
<dbReference type="InterPro" id="IPR027417">
    <property type="entry name" value="P-loop_NTPase"/>
</dbReference>
<dbReference type="OrthoDB" id="9764at2157"/>
<evidence type="ECO:0000256" key="3">
    <source>
        <dbReference type="ARBA" id="ARBA00022801"/>
    </source>
</evidence>
<keyword evidence="11" id="KW-1185">Reference proteome</keyword>
<dbReference type="SMART" id="SM00891">
    <property type="entry name" value="ERCC4"/>
    <property type="match status" value="1"/>
</dbReference>
<evidence type="ECO:0000256" key="5">
    <source>
        <dbReference type="ARBA" id="ARBA00022840"/>
    </source>
</evidence>
<dbReference type="GO" id="GO:0005524">
    <property type="term" value="F:ATP binding"/>
    <property type="evidence" value="ECO:0007669"/>
    <property type="project" value="UniProtKB-KW"/>
</dbReference>
<dbReference type="PANTHER" id="PTHR14025:SF20">
    <property type="entry name" value="FANCONI ANEMIA GROUP M PROTEIN"/>
    <property type="match status" value="1"/>
</dbReference>
<dbReference type="Pfam" id="PF12826">
    <property type="entry name" value="HHH_2"/>
    <property type="match status" value="1"/>
</dbReference>
<dbReference type="Gene3D" id="3.40.50.300">
    <property type="entry name" value="P-loop containing nucleotide triphosphate hydrolases"/>
    <property type="match status" value="2"/>
</dbReference>
<dbReference type="InterPro" id="IPR010994">
    <property type="entry name" value="RuvA_2-like"/>
</dbReference>
<dbReference type="GO" id="GO:0140097">
    <property type="term" value="F:catalytic activity, acting on DNA"/>
    <property type="evidence" value="ECO:0007669"/>
    <property type="project" value="UniProtKB-ARBA"/>
</dbReference>
<keyword evidence="2" id="KW-0227">DNA damage</keyword>
<dbReference type="PROSITE" id="PS51194">
    <property type="entry name" value="HELICASE_CTER"/>
    <property type="match status" value="1"/>
</dbReference>
<evidence type="ECO:0000256" key="2">
    <source>
        <dbReference type="ARBA" id="ARBA00022763"/>
    </source>
</evidence>
<keyword evidence="5" id="KW-0067">ATP-binding</keyword>
<evidence type="ECO:0000313" key="10">
    <source>
        <dbReference type="EMBL" id="BAI60218.1"/>
    </source>
</evidence>
<dbReference type="GeneID" id="8680300"/>
<dbReference type="Gene3D" id="1.10.150.20">
    <property type="entry name" value="5' to 3' exonuclease, C-terminal subdomain"/>
    <property type="match status" value="1"/>
</dbReference>
<evidence type="ECO:0000259" key="9">
    <source>
        <dbReference type="PROSITE" id="PS51194"/>
    </source>
</evidence>
<dbReference type="InParanoid" id="D1YUU6"/>
<evidence type="ECO:0000313" key="11">
    <source>
        <dbReference type="Proteomes" id="UP000001882"/>
    </source>
</evidence>
<dbReference type="GO" id="GO:0004518">
    <property type="term" value="F:nuclease activity"/>
    <property type="evidence" value="ECO:0007669"/>
    <property type="project" value="InterPro"/>
</dbReference>
<reference evidence="11" key="3">
    <citation type="journal article" date="2011" name="PLoS ONE">
        <title>Genome sequence of a mesophilic hydrogenotrophic methanogen Methanocella paludicola, the first cultivated representative of the order Methanocellales.</title>
        <authorList>
            <person name="Sakai S."/>
            <person name="Takaki Y."/>
            <person name="Shimamura S."/>
            <person name="Sekine M."/>
            <person name="Tajima T."/>
            <person name="Kosugi H."/>
            <person name="Ichikawa N."/>
            <person name="Tasumi E."/>
            <person name="Hiraki A.T."/>
            <person name="Shimizu A."/>
            <person name="Kato Y."/>
            <person name="Nishiko R."/>
            <person name="Mori K."/>
            <person name="Fujita N."/>
            <person name="Imachi H."/>
            <person name="Takai K."/>
        </authorList>
    </citation>
    <scope>NUCLEOTIDE SEQUENCE [LARGE SCALE GENOMIC DNA]</scope>
    <source>
        <strain evidence="11">DSM 17711 / JCM 13418 / NBRC 101707 / SANAE</strain>
    </source>
</reference>
<keyword evidence="4 10" id="KW-0347">Helicase</keyword>
<dbReference type="GO" id="GO:0016787">
    <property type="term" value="F:hydrolase activity"/>
    <property type="evidence" value="ECO:0007669"/>
    <property type="project" value="UniProtKB-KW"/>
</dbReference>
<dbReference type="Gene3D" id="1.20.1320.20">
    <property type="entry name" value="hef helicase domain"/>
    <property type="match status" value="1"/>
</dbReference>
<dbReference type="FunCoup" id="D1YUU6">
    <property type="interactions" value="68"/>
</dbReference>
<evidence type="ECO:0000259" key="8">
    <source>
        <dbReference type="PROSITE" id="PS51192"/>
    </source>
</evidence>
<dbReference type="InterPro" id="IPR041755">
    <property type="entry name" value="Hef_ID"/>
</dbReference>
<dbReference type="InterPro" id="IPR001650">
    <property type="entry name" value="Helicase_C-like"/>
</dbReference>
<dbReference type="PROSITE" id="PS51192">
    <property type="entry name" value="HELICASE_ATP_BIND_1"/>
    <property type="match status" value="1"/>
</dbReference>
<sequence length="765" mass="85345">MPEYVSHPLIKPDTVSSREYQLTLARTALERSSLIVLPTGLGKTIIALFVMIERLGDGKKVLMLSPTKPLVEQHAAFLRRVLTIDPEQVAVFTGSVAPEQREEVWKRSRVVVSTPQVIENDVLMKRFDLRDVSLIIFDEAHRATGDYAYVYIAKKYKEQSSDPLVLGITASPGSTPEKINEVKQNLSIEHVELKTENDPDVSPYIYEKDVEWVKVDVPDKAAEIKILLDSLMDDRLDRLRAMGVLYNTHLNKKELLMLQAKLQASISRGGSPESYKAVSILAEIMKIEHAVDLIQTQGVVPLKKYFDRLKEEAGSKGGSKATKRLMQDARLAGAIRVAGTADEVNPKTEKVKEIVVEQLKEKPSSRIIVFTNFRDTAEFVSRELAAVEGVKPVRFVGQASKLNDKGLSQKKQVEILDAFRAGEFNTLIATSVAEEGLDIPSTDLVIFYEPVPSEIRSIQRRGRTGRNAVGRVIVLISKGTRDEGTYRVSQAKEKKMYRTMNDMKDGQRMSDMLENGGAPAKIPETTPPLPAQGQTSLGEFGPKAGAKEAIEIYVDMREMRSAVVKNLEDMKASLSIRTLDVGDYVLSDRVCVERKTTDDFLDTLFGADRSLFEQIIAMKHAYMRPLLLIEGDGLYTKRRISPNVIHGVLASIAVDYGVTVLFTANEAETASFLFSIARREQAERKRSVNPHAQKASHTLAERQEYLVSAISEVGPVISKNLLRHFGSVKNIVSASKEELMEVDKVGEKTAAKIREVMDSEYRPRE</sequence>
<dbReference type="RefSeq" id="WP_012898898.1">
    <property type="nucleotide sequence ID" value="NC_013665.1"/>
</dbReference>
<dbReference type="NCBIfam" id="NF010337">
    <property type="entry name" value="PRK13766.1"/>
    <property type="match status" value="1"/>
</dbReference>
<dbReference type="KEGG" id="mpd:MCP_0146"/>
<name>D1YUU6_METPS</name>
<dbReference type="SUPFAM" id="SSF52540">
    <property type="entry name" value="P-loop containing nucleoside triphosphate hydrolases"/>
    <property type="match status" value="1"/>
</dbReference>
<protein>
    <submittedName>
        <fullName evidence="10">ATP-dependent helicase</fullName>
    </submittedName>
</protein>
<keyword evidence="6" id="KW-0238">DNA-binding</keyword>
<proteinExistence type="predicted"/>
<dbReference type="GO" id="GO:0003677">
    <property type="term" value="F:DNA binding"/>
    <property type="evidence" value="ECO:0007669"/>
    <property type="project" value="UniProtKB-KW"/>
</dbReference>
<feature type="domain" description="Helicase C-terminal" evidence="9">
    <location>
        <begin position="350"/>
        <end position="517"/>
    </location>
</feature>
<dbReference type="Pfam" id="PF00271">
    <property type="entry name" value="Helicase_C"/>
    <property type="match status" value="1"/>
</dbReference>
<feature type="domain" description="Helicase ATP-binding" evidence="8">
    <location>
        <begin position="24"/>
        <end position="190"/>
    </location>
</feature>
<accession>D1YUU6</accession>
<dbReference type="eggNOG" id="arCOG00872">
    <property type="taxonomic scope" value="Archaea"/>
</dbReference>
<dbReference type="FunFam" id="3.40.50.300:FF:001992">
    <property type="entry name" value="ATP-dependent RNA helicase, putative"/>
    <property type="match status" value="1"/>
</dbReference>
<dbReference type="InterPro" id="IPR011335">
    <property type="entry name" value="Restrct_endonuc-II-like"/>
</dbReference>
<dbReference type="SMART" id="SM00487">
    <property type="entry name" value="DEXDc"/>
    <property type="match status" value="1"/>
</dbReference>
<dbReference type="SMART" id="SM00490">
    <property type="entry name" value="HELICc"/>
    <property type="match status" value="1"/>
</dbReference>
<evidence type="ECO:0000256" key="1">
    <source>
        <dbReference type="ARBA" id="ARBA00022741"/>
    </source>
</evidence>
<keyword evidence="3" id="KW-0378">Hydrolase</keyword>
<dbReference type="GO" id="GO:0006281">
    <property type="term" value="P:DNA repair"/>
    <property type="evidence" value="ECO:0007669"/>
    <property type="project" value="UniProtKB-KW"/>
</dbReference>
<dbReference type="Pfam" id="PF00270">
    <property type="entry name" value="DEAD"/>
    <property type="match status" value="1"/>
</dbReference>
<dbReference type="Gene3D" id="3.40.50.10130">
    <property type="match status" value="1"/>
</dbReference>
<dbReference type="CDD" id="cd20075">
    <property type="entry name" value="XPF_nuclease_XPF_arch"/>
    <property type="match status" value="1"/>
</dbReference>
<dbReference type="GO" id="GO:0004386">
    <property type="term" value="F:helicase activity"/>
    <property type="evidence" value="ECO:0007669"/>
    <property type="project" value="UniProtKB-KW"/>
</dbReference>
<evidence type="ECO:0000256" key="6">
    <source>
        <dbReference type="ARBA" id="ARBA00023125"/>
    </source>
</evidence>
<dbReference type="AlphaFoldDB" id="D1YUU6"/>